<dbReference type="Pfam" id="PF00403">
    <property type="entry name" value="HMA"/>
    <property type="match status" value="1"/>
</dbReference>
<reference evidence="3 4" key="1">
    <citation type="submission" date="2021-01" db="EMBL/GenBank/DDBJ databases">
        <title>Genome Sequence and Methylation Pattern of Haloterrigena salifodinae BOL5-1, An Extremely Halophilic Archaeon from a Bolivian Salt Mine.</title>
        <authorList>
            <person name="DasSarma P."/>
            <person name="Anton B.P."/>
            <person name="DasSarma S.L."/>
            <person name="von Ehrenheim H.A.L."/>
            <person name="Martinez F.L."/>
            <person name="Guzman D."/>
            <person name="Roberts R.J."/>
            <person name="DasSarma S."/>
        </authorList>
    </citation>
    <scope>NUCLEOTIDE SEQUENCE [LARGE SCALE GENOMIC DNA]</scope>
    <source>
        <strain evidence="3 4">BOL5-1</strain>
    </source>
</reference>
<proteinExistence type="predicted"/>
<feature type="region of interest" description="Disordered" evidence="1">
    <location>
        <begin position="83"/>
        <end position="144"/>
    </location>
</feature>
<protein>
    <submittedName>
        <fullName evidence="3">Heavy-metal-associated domain-containing protein</fullName>
    </submittedName>
</protein>
<evidence type="ECO:0000259" key="2">
    <source>
        <dbReference type="PROSITE" id="PS50846"/>
    </source>
</evidence>
<evidence type="ECO:0000313" key="4">
    <source>
        <dbReference type="Proteomes" id="UP000637819"/>
    </source>
</evidence>
<dbReference type="InterPro" id="IPR036163">
    <property type="entry name" value="HMA_dom_sf"/>
</dbReference>
<dbReference type="AlphaFoldDB" id="A0A8T8DZM3"/>
<dbReference type="EMBL" id="CP069188">
    <property type="protein sequence ID" value="QRV14782.1"/>
    <property type="molecule type" value="Genomic_DNA"/>
</dbReference>
<dbReference type="OrthoDB" id="44171at2157"/>
<dbReference type="RefSeq" id="WP_204747461.1">
    <property type="nucleotide sequence ID" value="NZ_CP069188.1"/>
</dbReference>
<keyword evidence="4" id="KW-1185">Reference proteome</keyword>
<dbReference type="PROSITE" id="PS50846">
    <property type="entry name" value="HMA_2"/>
    <property type="match status" value="1"/>
</dbReference>
<evidence type="ECO:0000313" key="3">
    <source>
        <dbReference type="EMBL" id="QRV14782.1"/>
    </source>
</evidence>
<evidence type="ECO:0000256" key="1">
    <source>
        <dbReference type="SAM" id="MobiDB-lite"/>
    </source>
</evidence>
<dbReference type="KEGG" id="hsal:JMJ58_17955"/>
<dbReference type="CDD" id="cd00371">
    <property type="entry name" value="HMA"/>
    <property type="match status" value="1"/>
</dbReference>
<organism evidence="3 4">
    <name type="scientific">Haloterrigena salifodinae</name>
    <dbReference type="NCBI Taxonomy" id="2675099"/>
    <lineage>
        <taxon>Archaea</taxon>
        <taxon>Methanobacteriati</taxon>
        <taxon>Methanobacteriota</taxon>
        <taxon>Stenosarchaea group</taxon>
        <taxon>Halobacteria</taxon>
        <taxon>Halobacteriales</taxon>
        <taxon>Natrialbaceae</taxon>
        <taxon>Haloterrigena</taxon>
    </lineage>
</organism>
<accession>A0A8T8DZM3</accession>
<feature type="domain" description="HMA" evidence="2">
    <location>
        <begin position="2"/>
        <end position="66"/>
    </location>
</feature>
<sequence length="144" mass="14970">MERQTISIIGMSCNGCERNVESALTTLEGVSDMAADHEDDVVEVVVDDVTADDLHATIRETGEAVPDAVGAVVGLPDALGAEQAAHSADGELFPGDPHRSRLTRDPSAKSDRSTPIAAAADVRDCRDGDGPDGRFLSVATANDV</sequence>
<dbReference type="GO" id="GO:0046872">
    <property type="term" value="F:metal ion binding"/>
    <property type="evidence" value="ECO:0007669"/>
    <property type="project" value="InterPro"/>
</dbReference>
<feature type="compositionally biased region" description="Basic and acidic residues" evidence="1">
    <location>
        <begin position="96"/>
        <end position="112"/>
    </location>
</feature>
<feature type="compositionally biased region" description="Basic and acidic residues" evidence="1">
    <location>
        <begin position="121"/>
        <end position="132"/>
    </location>
</feature>
<gene>
    <name evidence="3" type="ORF">JMJ58_17955</name>
</gene>
<dbReference type="Proteomes" id="UP000637819">
    <property type="component" value="Chromosome"/>
</dbReference>
<dbReference type="Gene3D" id="3.30.70.100">
    <property type="match status" value="1"/>
</dbReference>
<dbReference type="InterPro" id="IPR006121">
    <property type="entry name" value="HMA_dom"/>
</dbReference>
<dbReference type="SUPFAM" id="SSF55008">
    <property type="entry name" value="HMA, heavy metal-associated domain"/>
    <property type="match status" value="1"/>
</dbReference>
<dbReference type="GeneID" id="62877049"/>
<name>A0A8T8DZM3_9EURY</name>